<sequence>MKTSLFVVVLLLQLFSFTAEATRRITVTGRGTENSYCNANSGSFCLSNAKNRAEQDAERDARWTCEMSHRGRALSYTAFCSTYCNPNYLPPRHDGTWVNCRSECRMDCEVQ</sequence>
<comment type="caution">
    <text evidence="2">The sequence shown here is derived from an EMBL/GenBank/DDBJ whole genome shotgun (WGS) entry which is preliminary data.</text>
</comment>
<protein>
    <submittedName>
        <fullName evidence="2">Uncharacterized protein</fullName>
    </submittedName>
</protein>
<feature type="signal peptide" evidence="1">
    <location>
        <begin position="1"/>
        <end position="21"/>
    </location>
</feature>
<gene>
    <name evidence="2" type="ORF">AZI87_11250</name>
</gene>
<proteinExistence type="predicted"/>
<name>A0A161QG32_BDEBC</name>
<evidence type="ECO:0000313" key="2">
    <source>
        <dbReference type="EMBL" id="KYG65139.1"/>
    </source>
</evidence>
<keyword evidence="1" id="KW-0732">Signal</keyword>
<evidence type="ECO:0000313" key="3">
    <source>
        <dbReference type="Proteomes" id="UP000075799"/>
    </source>
</evidence>
<feature type="chain" id="PRO_5007825324" evidence="1">
    <location>
        <begin position="22"/>
        <end position="111"/>
    </location>
</feature>
<dbReference type="Proteomes" id="UP000075799">
    <property type="component" value="Unassembled WGS sequence"/>
</dbReference>
<evidence type="ECO:0000256" key="1">
    <source>
        <dbReference type="SAM" id="SignalP"/>
    </source>
</evidence>
<dbReference type="RefSeq" id="WP_063206921.1">
    <property type="nucleotide sequence ID" value="NZ_LUKD01000005.1"/>
</dbReference>
<dbReference type="EMBL" id="LUKD01000005">
    <property type="protein sequence ID" value="KYG65139.1"/>
    <property type="molecule type" value="Genomic_DNA"/>
</dbReference>
<dbReference type="AlphaFoldDB" id="A0A161QG32"/>
<organism evidence="2 3">
    <name type="scientific">Bdellovibrio bacteriovorus</name>
    <dbReference type="NCBI Taxonomy" id="959"/>
    <lineage>
        <taxon>Bacteria</taxon>
        <taxon>Pseudomonadati</taxon>
        <taxon>Bdellovibrionota</taxon>
        <taxon>Bdellovibrionia</taxon>
        <taxon>Bdellovibrionales</taxon>
        <taxon>Pseudobdellovibrionaceae</taxon>
        <taxon>Bdellovibrio</taxon>
    </lineage>
</organism>
<accession>A0A161QG32</accession>
<reference evidence="2 3" key="1">
    <citation type="submission" date="2016-03" db="EMBL/GenBank/DDBJ databases">
        <authorList>
            <person name="Ploux O."/>
        </authorList>
    </citation>
    <scope>NUCLEOTIDE SEQUENCE [LARGE SCALE GENOMIC DNA]</scope>
    <source>
        <strain evidence="2 3">EC13</strain>
    </source>
</reference>